<dbReference type="EMBL" id="CAAALY010056737">
    <property type="protein sequence ID" value="VEL22495.1"/>
    <property type="molecule type" value="Genomic_DNA"/>
</dbReference>
<proteinExistence type="predicted"/>
<evidence type="ECO:0000313" key="1">
    <source>
        <dbReference type="EMBL" id="VEL22495.1"/>
    </source>
</evidence>
<organism evidence="1 2">
    <name type="scientific">Protopolystoma xenopodis</name>
    <dbReference type="NCBI Taxonomy" id="117903"/>
    <lineage>
        <taxon>Eukaryota</taxon>
        <taxon>Metazoa</taxon>
        <taxon>Spiralia</taxon>
        <taxon>Lophotrochozoa</taxon>
        <taxon>Platyhelminthes</taxon>
        <taxon>Monogenea</taxon>
        <taxon>Polyopisthocotylea</taxon>
        <taxon>Polystomatidea</taxon>
        <taxon>Polystomatidae</taxon>
        <taxon>Protopolystoma</taxon>
    </lineage>
</organism>
<keyword evidence="2" id="KW-1185">Reference proteome</keyword>
<reference evidence="1" key="1">
    <citation type="submission" date="2018-11" db="EMBL/GenBank/DDBJ databases">
        <authorList>
            <consortium name="Pathogen Informatics"/>
        </authorList>
    </citation>
    <scope>NUCLEOTIDE SEQUENCE</scope>
</reference>
<sequence>MVTNAKGLVTRMHDPSSQEVWRASNTSLISAVADVRQAVDPSRILFPLTGPPGNHAANQTKMNLTPLQTPREPATVTVVVPRRGTNATRPSAAKTLSGQSDAGLYSPPVQELQQLVIEGSLRPWSPAWSQVMGFAVPTPIVVSNP</sequence>
<comment type="caution">
    <text evidence="1">The sequence shown here is derived from an EMBL/GenBank/DDBJ whole genome shotgun (WGS) entry which is preliminary data.</text>
</comment>
<name>A0A448WXE1_9PLAT</name>
<gene>
    <name evidence="1" type="ORF">PXEA_LOCUS15935</name>
</gene>
<evidence type="ECO:0000313" key="2">
    <source>
        <dbReference type="Proteomes" id="UP000784294"/>
    </source>
</evidence>
<protein>
    <submittedName>
        <fullName evidence="1">Uncharacterized protein</fullName>
    </submittedName>
</protein>
<dbReference type="AlphaFoldDB" id="A0A448WXE1"/>
<accession>A0A448WXE1</accession>
<dbReference type="Proteomes" id="UP000784294">
    <property type="component" value="Unassembled WGS sequence"/>
</dbReference>